<dbReference type="SMART" id="SM00868">
    <property type="entry name" value="zf-AD"/>
    <property type="match status" value="1"/>
</dbReference>
<feature type="domain" description="ZAD" evidence="11">
    <location>
        <begin position="2"/>
        <end position="77"/>
    </location>
</feature>
<evidence type="ECO:0000313" key="12">
    <source>
        <dbReference type="EMBL" id="JAC12539.1"/>
    </source>
</evidence>
<evidence type="ECO:0000256" key="5">
    <source>
        <dbReference type="ARBA" id="ARBA00022833"/>
    </source>
</evidence>
<dbReference type="SMART" id="SM00355">
    <property type="entry name" value="ZnF_C2H2"/>
    <property type="match status" value="8"/>
</dbReference>
<feature type="binding site" evidence="8">
    <location>
        <position position="53"/>
    </location>
    <ligand>
        <name>Zn(2+)</name>
        <dbReference type="ChEBI" id="CHEBI:29105"/>
    </ligand>
</feature>
<dbReference type="GO" id="GO:0008270">
    <property type="term" value="F:zinc ion binding"/>
    <property type="evidence" value="ECO:0007669"/>
    <property type="project" value="UniProtKB-UniRule"/>
</dbReference>
<feature type="binding site" evidence="8">
    <location>
        <position position="7"/>
    </location>
    <ligand>
        <name>Zn(2+)</name>
        <dbReference type="ChEBI" id="CHEBI:29105"/>
    </ligand>
</feature>
<evidence type="ECO:0000256" key="9">
    <source>
        <dbReference type="SAM" id="MobiDB-lite"/>
    </source>
</evidence>
<feature type="binding site" evidence="8">
    <location>
        <position position="50"/>
    </location>
    <ligand>
        <name>Zn(2+)</name>
        <dbReference type="ChEBI" id="CHEBI:29105"/>
    </ligand>
</feature>
<dbReference type="AlphaFoldDB" id="A0A023EW20"/>
<proteinExistence type="evidence at transcript level"/>
<dbReference type="PANTHER" id="PTHR24390:SF241">
    <property type="entry name" value="AGAP011409-PA"/>
    <property type="match status" value="1"/>
</dbReference>
<keyword evidence="5 8" id="KW-0862">Zinc</keyword>
<dbReference type="Gene3D" id="3.30.160.60">
    <property type="entry name" value="Classic Zinc Finger"/>
    <property type="match status" value="5"/>
</dbReference>
<dbReference type="PROSITE" id="PS51915">
    <property type="entry name" value="ZAD"/>
    <property type="match status" value="1"/>
</dbReference>
<evidence type="ECO:0000259" key="11">
    <source>
        <dbReference type="PROSITE" id="PS51915"/>
    </source>
</evidence>
<dbReference type="FunFam" id="3.30.160.60:FF:000145">
    <property type="entry name" value="Zinc finger protein 574"/>
    <property type="match status" value="1"/>
</dbReference>
<dbReference type="Pfam" id="PF13912">
    <property type="entry name" value="zf-C2H2_6"/>
    <property type="match status" value="1"/>
</dbReference>
<evidence type="ECO:0000259" key="10">
    <source>
        <dbReference type="PROSITE" id="PS50157"/>
    </source>
</evidence>
<dbReference type="InterPro" id="IPR013087">
    <property type="entry name" value="Znf_C2H2_type"/>
</dbReference>
<dbReference type="Pfam" id="PF07776">
    <property type="entry name" value="zf-AD"/>
    <property type="match status" value="1"/>
</dbReference>
<keyword evidence="3" id="KW-0677">Repeat</keyword>
<feature type="domain" description="C2H2-type" evidence="10">
    <location>
        <begin position="288"/>
        <end position="316"/>
    </location>
</feature>
<feature type="domain" description="C2H2-type" evidence="10">
    <location>
        <begin position="473"/>
        <end position="500"/>
    </location>
</feature>
<evidence type="ECO:0000256" key="3">
    <source>
        <dbReference type="ARBA" id="ARBA00022737"/>
    </source>
</evidence>
<feature type="domain" description="C2H2-type" evidence="10">
    <location>
        <begin position="384"/>
        <end position="408"/>
    </location>
</feature>
<evidence type="ECO:0000256" key="1">
    <source>
        <dbReference type="ARBA" id="ARBA00004123"/>
    </source>
</evidence>
<keyword evidence="2 8" id="KW-0479">Metal-binding</keyword>
<sequence>MDMCRACGVGRPCTPDLANDGPIQDLIGVYSRLTAVQVSELEGLGQVVFCSACTADLKHIDKFRKKCLEVYQRLKDVKVEAWQEDATLLVEVKIEDDIEPIAIEPGISERKSIKDKGKDKKQHEEKDAIKIKKQPEEKVKKQKETEIKIKKRKDSEDEDEDENKDDNEEANNDDNDDDDDSDDDDRSDEDYVDASDDSDDDDGDEEDVNDIKESESDKKATKTPRKKKPRVKSSDDGPKKIGRPRIHPVDPNKKPPMKFIDCPKCPSKFFYQHRLEAHLRVHEGLKPWLCKLCGKSFITYRNLKTHHIQKHTDTKIAIPCGWPGCEQVFATKDGAKKHRLRTHDPNYIMPEQVPFICDTCGNSYTTNGALQRHKYSHNPEEMPFICDYCPKKFPTKSKLTMHTKRHQGILDFECPHCGLKKTSRHEVTHHIKNVHEKHTRTEQISCNICQTLFSSKAGLKRHVDVVHMKIKRFSCLVCGFMFSQKDHLKRHMKSHKRQGDIAS</sequence>
<dbReference type="PANTHER" id="PTHR24390">
    <property type="entry name" value="ZINC FINGER PROTEIN"/>
    <property type="match status" value="1"/>
</dbReference>
<dbReference type="InterPro" id="IPR036236">
    <property type="entry name" value="Znf_C2H2_sf"/>
</dbReference>
<feature type="compositionally biased region" description="Basic residues" evidence="9">
    <location>
        <begin position="221"/>
        <end position="231"/>
    </location>
</feature>
<keyword evidence="4 7" id="KW-0863">Zinc-finger</keyword>
<dbReference type="GO" id="GO:0005634">
    <property type="term" value="C:nucleus"/>
    <property type="evidence" value="ECO:0007669"/>
    <property type="project" value="UniProtKB-SubCell"/>
</dbReference>
<protein>
    <submittedName>
        <fullName evidence="12">Putative secreted protein</fullName>
    </submittedName>
</protein>
<evidence type="ECO:0000256" key="6">
    <source>
        <dbReference type="ARBA" id="ARBA00023242"/>
    </source>
</evidence>
<feature type="compositionally biased region" description="Acidic residues" evidence="9">
    <location>
        <begin position="156"/>
        <end position="208"/>
    </location>
</feature>
<dbReference type="VEuPathDB" id="VectorBase:AALF020063"/>
<feature type="binding site" evidence="8">
    <location>
        <position position="4"/>
    </location>
    <ligand>
        <name>Zn(2+)</name>
        <dbReference type="ChEBI" id="CHEBI:29105"/>
    </ligand>
</feature>
<feature type="domain" description="C2H2-type" evidence="10">
    <location>
        <begin position="260"/>
        <end position="287"/>
    </location>
</feature>
<organism evidence="12">
    <name type="scientific">Aedes albopictus</name>
    <name type="common">Asian tiger mosquito</name>
    <name type="synonym">Stegomyia albopicta</name>
    <dbReference type="NCBI Taxonomy" id="7160"/>
    <lineage>
        <taxon>Eukaryota</taxon>
        <taxon>Metazoa</taxon>
        <taxon>Ecdysozoa</taxon>
        <taxon>Arthropoda</taxon>
        <taxon>Hexapoda</taxon>
        <taxon>Insecta</taxon>
        <taxon>Pterygota</taxon>
        <taxon>Neoptera</taxon>
        <taxon>Endopterygota</taxon>
        <taxon>Diptera</taxon>
        <taxon>Nematocera</taxon>
        <taxon>Culicoidea</taxon>
        <taxon>Culicidae</taxon>
        <taxon>Culicinae</taxon>
        <taxon>Aedini</taxon>
        <taxon>Aedes</taxon>
        <taxon>Stegomyia</taxon>
    </lineage>
</organism>
<dbReference type="PROSITE" id="PS00028">
    <property type="entry name" value="ZINC_FINGER_C2H2_1"/>
    <property type="match status" value="6"/>
</dbReference>
<evidence type="ECO:0000256" key="2">
    <source>
        <dbReference type="ARBA" id="ARBA00022723"/>
    </source>
</evidence>
<feature type="compositionally biased region" description="Basic and acidic residues" evidence="9">
    <location>
        <begin position="209"/>
        <end position="220"/>
    </location>
</feature>
<evidence type="ECO:0000256" key="4">
    <source>
        <dbReference type="ARBA" id="ARBA00022771"/>
    </source>
</evidence>
<dbReference type="VEuPathDB" id="VectorBase:AALFPA_063919"/>
<dbReference type="Pfam" id="PF00096">
    <property type="entry name" value="zf-C2H2"/>
    <property type="match status" value="3"/>
</dbReference>
<evidence type="ECO:0000256" key="8">
    <source>
        <dbReference type="PROSITE-ProRule" id="PRU01263"/>
    </source>
</evidence>
<dbReference type="EMBL" id="GAPW01001059">
    <property type="protein sequence ID" value="JAC12539.1"/>
    <property type="molecule type" value="mRNA"/>
</dbReference>
<keyword evidence="6" id="KW-0539">Nucleus</keyword>
<feature type="domain" description="C2H2-type" evidence="10">
    <location>
        <begin position="444"/>
        <end position="472"/>
    </location>
</feature>
<feature type="compositionally biased region" description="Basic and acidic residues" evidence="9">
    <location>
        <begin position="109"/>
        <end position="148"/>
    </location>
</feature>
<dbReference type="InterPro" id="IPR012934">
    <property type="entry name" value="Znf_AD"/>
</dbReference>
<comment type="subcellular location">
    <subcellularLocation>
        <location evidence="1">Nucleus</location>
    </subcellularLocation>
</comment>
<dbReference type="VEuPathDB" id="VectorBase:AALFPA_050127"/>
<evidence type="ECO:0000256" key="7">
    <source>
        <dbReference type="PROSITE-ProRule" id="PRU00042"/>
    </source>
</evidence>
<name>A0A023EW20_AEDAL</name>
<dbReference type="SUPFAM" id="SSF57667">
    <property type="entry name" value="beta-beta-alpha zinc fingers"/>
    <property type="match status" value="4"/>
</dbReference>
<dbReference type="VEuPathDB" id="VectorBase:AALC636_024423"/>
<reference evidence="12" key="1">
    <citation type="journal article" date="2014" name="PLoS Negl. Trop. Dis.">
        <title>Identification and characterization of seminal fluid proteins in the Asian tiger mosquito, Aedes albopictus.</title>
        <authorList>
            <person name="Boes K.E."/>
            <person name="Ribeiro J.M."/>
            <person name="Wong A."/>
            <person name="Harrington L.C."/>
            <person name="Wolfner M.F."/>
            <person name="Sirot L.K."/>
        </authorList>
    </citation>
    <scope>NUCLEOTIDE SEQUENCE</scope>
    <source>
        <tissue evidence="12">Reproductive organs</tissue>
    </source>
</reference>
<accession>A0A023EW20</accession>
<dbReference type="PROSITE" id="PS50157">
    <property type="entry name" value="ZINC_FINGER_C2H2_2"/>
    <property type="match status" value="6"/>
</dbReference>
<feature type="non-terminal residue" evidence="12">
    <location>
        <position position="503"/>
    </location>
</feature>
<dbReference type="VEuPathDB" id="VectorBase:AALC636_015991"/>
<feature type="region of interest" description="Disordered" evidence="9">
    <location>
        <begin position="109"/>
        <end position="257"/>
    </location>
</feature>
<feature type="domain" description="C2H2-type" evidence="10">
    <location>
        <begin position="355"/>
        <end position="382"/>
    </location>
</feature>